<evidence type="ECO:0000256" key="1">
    <source>
        <dbReference type="SAM" id="MobiDB-lite"/>
    </source>
</evidence>
<gene>
    <name evidence="2" type="ORF">SOCE26_043200</name>
</gene>
<feature type="compositionally biased region" description="Low complexity" evidence="1">
    <location>
        <begin position="219"/>
        <end position="240"/>
    </location>
</feature>
<dbReference type="Proteomes" id="UP000238348">
    <property type="component" value="Chromosome"/>
</dbReference>
<feature type="compositionally biased region" description="Low complexity" evidence="1">
    <location>
        <begin position="252"/>
        <end position="262"/>
    </location>
</feature>
<dbReference type="AlphaFoldDB" id="A0A2L0EUB0"/>
<evidence type="ECO:0000313" key="3">
    <source>
        <dbReference type="Proteomes" id="UP000238348"/>
    </source>
</evidence>
<protein>
    <submittedName>
        <fullName evidence="2">Uncharacterized protein</fullName>
    </submittedName>
</protein>
<sequence>MPSELYVSRRITHSTASNKRPFEQPNPNIRCFSRSIASASIRPVVSTTSAGRGSGGWVTRNNTTRAYHDQASMSSLGSEGPPRPEGRWIGSGGSRCSGQISADGPGDHTLATMEFDPRDRRPVEMSCGRPNRAAQVSISANPRATNGLNPSETSRFSNRQGAKDAKKEKKISWRPWRPWRLGGSSLVPQRDRCSRPPLRPLRTPPQQPTTSRRQRRRAPAGAGASRRARSRPPSAGWPRTAARRRGGRPSRGRGSTRGARRR</sequence>
<organism evidence="2 3">
    <name type="scientific">Sorangium cellulosum</name>
    <name type="common">Polyangium cellulosum</name>
    <dbReference type="NCBI Taxonomy" id="56"/>
    <lineage>
        <taxon>Bacteria</taxon>
        <taxon>Pseudomonadati</taxon>
        <taxon>Myxococcota</taxon>
        <taxon>Polyangia</taxon>
        <taxon>Polyangiales</taxon>
        <taxon>Polyangiaceae</taxon>
        <taxon>Sorangium</taxon>
    </lineage>
</organism>
<feature type="region of interest" description="Disordered" evidence="1">
    <location>
        <begin position="115"/>
        <end position="262"/>
    </location>
</feature>
<proteinExistence type="predicted"/>
<feature type="compositionally biased region" description="Basic residues" evidence="1">
    <location>
        <begin position="241"/>
        <end position="251"/>
    </location>
</feature>
<reference evidence="2 3" key="1">
    <citation type="submission" date="2015-09" db="EMBL/GenBank/DDBJ databases">
        <title>Sorangium comparison.</title>
        <authorList>
            <person name="Zaburannyi N."/>
            <person name="Bunk B."/>
            <person name="Overmann J."/>
            <person name="Mueller R."/>
        </authorList>
    </citation>
    <scope>NUCLEOTIDE SEQUENCE [LARGE SCALE GENOMIC DNA]</scope>
    <source>
        <strain evidence="2 3">So ce26</strain>
    </source>
</reference>
<feature type="compositionally biased region" description="Basic and acidic residues" evidence="1">
    <location>
        <begin position="161"/>
        <end position="171"/>
    </location>
</feature>
<feature type="region of interest" description="Disordered" evidence="1">
    <location>
        <begin position="1"/>
        <end position="26"/>
    </location>
</feature>
<feature type="compositionally biased region" description="Polar residues" evidence="1">
    <location>
        <begin position="134"/>
        <end position="160"/>
    </location>
</feature>
<accession>A0A2L0EUB0</accession>
<name>A0A2L0EUB0_SORCE</name>
<feature type="compositionally biased region" description="Pro residues" evidence="1">
    <location>
        <begin position="197"/>
        <end position="207"/>
    </location>
</feature>
<evidence type="ECO:0000313" key="2">
    <source>
        <dbReference type="EMBL" id="AUX42883.1"/>
    </source>
</evidence>
<dbReference type="EMBL" id="CP012673">
    <property type="protein sequence ID" value="AUX42883.1"/>
    <property type="molecule type" value="Genomic_DNA"/>
</dbReference>